<accession>A0AAW0NUY3</accession>
<dbReference type="EMBL" id="JBBPFD010000011">
    <property type="protein sequence ID" value="KAK7906894.1"/>
    <property type="molecule type" value="Genomic_DNA"/>
</dbReference>
<organism evidence="2 3">
    <name type="scientific">Mugilogobius chulae</name>
    <name type="common">yellowstripe goby</name>
    <dbReference type="NCBI Taxonomy" id="88201"/>
    <lineage>
        <taxon>Eukaryota</taxon>
        <taxon>Metazoa</taxon>
        <taxon>Chordata</taxon>
        <taxon>Craniata</taxon>
        <taxon>Vertebrata</taxon>
        <taxon>Euteleostomi</taxon>
        <taxon>Actinopterygii</taxon>
        <taxon>Neopterygii</taxon>
        <taxon>Teleostei</taxon>
        <taxon>Neoteleostei</taxon>
        <taxon>Acanthomorphata</taxon>
        <taxon>Gobiaria</taxon>
        <taxon>Gobiiformes</taxon>
        <taxon>Gobioidei</taxon>
        <taxon>Gobiidae</taxon>
        <taxon>Gobionellinae</taxon>
        <taxon>Mugilogobius</taxon>
    </lineage>
</organism>
<reference evidence="3" key="1">
    <citation type="submission" date="2024-04" db="EMBL/GenBank/DDBJ databases">
        <title>Salinicola lusitanus LLJ914,a marine bacterium isolated from the Okinawa Trough.</title>
        <authorList>
            <person name="Li J."/>
        </authorList>
    </citation>
    <scope>NUCLEOTIDE SEQUENCE [LARGE SCALE GENOMIC DNA]</scope>
</reference>
<feature type="region of interest" description="Disordered" evidence="1">
    <location>
        <begin position="78"/>
        <end position="166"/>
    </location>
</feature>
<keyword evidence="3" id="KW-1185">Reference proteome</keyword>
<name>A0AAW0NUY3_9GOBI</name>
<dbReference type="Proteomes" id="UP001460270">
    <property type="component" value="Unassembled WGS sequence"/>
</dbReference>
<feature type="compositionally biased region" description="Polar residues" evidence="1">
    <location>
        <begin position="12"/>
        <end position="21"/>
    </location>
</feature>
<evidence type="ECO:0000313" key="3">
    <source>
        <dbReference type="Proteomes" id="UP001460270"/>
    </source>
</evidence>
<feature type="compositionally biased region" description="Polar residues" evidence="1">
    <location>
        <begin position="147"/>
        <end position="157"/>
    </location>
</feature>
<feature type="compositionally biased region" description="Polar residues" evidence="1">
    <location>
        <begin position="98"/>
        <end position="112"/>
    </location>
</feature>
<feature type="compositionally biased region" description="Basic residues" evidence="1">
    <location>
        <begin position="134"/>
        <end position="146"/>
    </location>
</feature>
<evidence type="ECO:0000313" key="2">
    <source>
        <dbReference type="EMBL" id="KAK7906894.1"/>
    </source>
</evidence>
<feature type="compositionally biased region" description="Basic and acidic residues" evidence="1">
    <location>
        <begin position="1"/>
        <end position="11"/>
    </location>
</feature>
<evidence type="ECO:0000256" key="1">
    <source>
        <dbReference type="SAM" id="MobiDB-lite"/>
    </source>
</evidence>
<comment type="caution">
    <text evidence="2">The sequence shown here is derived from an EMBL/GenBank/DDBJ whole genome shotgun (WGS) entry which is preliminary data.</text>
</comment>
<gene>
    <name evidence="2" type="ORF">WMY93_015506</name>
</gene>
<dbReference type="AlphaFoldDB" id="A0AAW0NUY3"/>
<feature type="compositionally biased region" description="Polar residues" evidence="1">
    <location>
        <begin position="122"/>
        <end position="133"/>
    </location>
</feature>
<protein>
    <submittedName>
        <fullName evidence="2">Uncharacterized protein</fullName>
    </submittedName>
</protein>
<feature type="region of interest" description="Disordered" evidence="1">
    <location>
        <begin position="1"/>
        <end position="21"/>
    </location>
</feature>
<sequence length="166" mass="18187">MRTLESQHENLESQQETGSPSQEVALLLHRKGFDCSSCPRARAGVHVERARADKLVGHFGALGLHSLKKSGLTLLRLDDQPDSATTGAARLRHRQEQPDSATDRSSTCTQYTYGDPRFQSAAGMSQSQKSLSTNHRRASGTNHRRVSGTNHRAASGTNHRRASGRM</sequence>
<proteinExistence type="predicted"/>